<comment type="similarity">
    <text evidence="1 6">Belongs to the thiolase-like superfamily. Thiolase family.</text>
</comment>
<dbReference type="VEuPathDB" id="PiroplasmaDB:BMR1_03g04465"/>
<dbReference type="AlphaFoldDB" id="A0A1R4ACE5"/>
<dbReference type="InterPro" id="IPR002155">
    <property type="entry name" value="Thiolase"/>
</dbReference>
<reference evidence="9 10" key="1">
    <citation type="journal article" date="2012" name="Nucleic Acids Res.">
        <title>Sequencing of the smallest Apicomplexan genome from the human pathogen Babesia microti.</title>
        <authorList>
            <person name="Cornillot E."/>
            <person name="Hadj-Kaddour K."/>
            <person name="Dassouli A."/>
            <person name="Noel B."/>
            <person name="Ranwez V."/>
            <person name="Vacherie B."/>
            <person name="Augagneur Y."/>
            <person name="Bres V."/>
            <person name="Duclos A."/>
            <person name="Randazzo S."/>
            <person name="Carcy B."/>
            <person name="Debierre-Grockiego F."/>
            <person name="Delbecq S."/>
            <person name="Moubri-Menage K."/>
            <person name="Shams-Eldin H."/>
            <person name="Usmani-Brown S."/>
            <person name="Bringaud F."/>
            <person name="Wincker P."/>
            <person name="Vivares C.P."/>
            <person name="Schwarz R.T."/>
            <person name="Schetters T.P."/>
            <person name="Krause P.J."/>
            <person name="Gorenflot A."/>
            <person name="Berry V."/>
            <person name="Barbe V."/>
            <person name="Ben Mamoun C."/>
        </authorList>
    </citation>
    <scope>NUCLEOTIDE SEQUENCE [LARGE SCALE GENOMIC DNA]</scope>
    <source>
        <strain evidence="9 10">RI</strain>
    </source>
</reference>
<evidence type="ECO:0000256" key="2">
    <source>
        <dbReference type="ARBA" id="ARBA00022679"/>
    </source>
</evidence>
<evidence type="ECO:0000256" key="1">
    <source>
        <dbReference type="ARBA" id="ARBA00010982"/>
    </source>
</evidence>
<dbReference type="GO" id="GO:0003985">
    <property type="term" value="F:acetyl-CoA C-acetyltransferase activity"/>
    <property type="evidence" value="ECO:0007669"/>
    <property type="project" value="UniProtKB-EC"/>
</dbReference>
<dbReference type="PANTHER" id="PTHR18919">
    <property type="entry name" value="ACETYL-COA C-ACYLTRANSFERASE"/>
    <property type="match status" value="1"/>
</dbReference>
<evidence type="ECO:0000256" key="6">
    <source>
        <dbReference type="RuleBase" id="RU003557"/>
    </source>
</evidence>
<protein>
    <submittedName>
        <fullName evidence="9">Acetyl-CoA C-acetyltransferase</fullName>
        <ecNumber evidence="9">2.3.1.9</ecNumber>
    </submittedName>
</protein>
<name>A0A1R4ACE5_BABMR</name>
<dbReference type="GeneID" id="24425540"/>
<dbReference type="SUPFAM" id="SSF53901">
    <property type="entry name" value="Thiolase-like"/>
    <property type="match status" value="2"/>
</dbReference>
<accession>A0A1R4ACE5</accession>
<dbReference type="KEGG" id="bmic:BMR1_03g04465"/>
<dbReference type="OrthoDB" id="5404651at2759"/>
<evidence type="ECO:0000256" key="4">
    <source>
        <dbReference type="ARBA" id="ARBA00022958"/>
    </source>
</evidence>
<dbReference type="GO" id="GO:0006635">
    <property type="term" value="P:fatty acid beta-oxidation"/>
    <property type="evidence" value="ECO:0007669"/>
    <property type="project" value="TreeGrafter"/>
</dbReference>
<dbReference type="InterPro" id="IPR020616">
    <property type="entry name" value="Thiolase_N"/>
</dbReference>
<keyword evidence="5 6" id="KW-0012">Acyltransferase</keyword>
<dbReference type="Proteomes" id="UP000002899">
    <property type="component" value="Chromosome III"/>
</dbReference>
<dbReference type="GO" id="GO:0046872">
    <property type="term" value="F:metal ion binding"/>
    <property type="evidence" value="ECO:0007669"/>
    <property type="project" value="UniProtKB-KW"/>
</dbReference>
<feature type="domain" description="Thiolase C-terminal" evidence="8">
    <location>
        <begin position="274"/>
        <end position="382"/>
    </location>
</feature>
<feature type="domain" description="Thiolase N-terminal" evidence="7">
    <location>
        <begin position="4"/>
        <end position="255"/>
    </location>
</feature>
<keyword evidence="2 6" id="KW-0808">Transferase</keyword>
<evidence type="ECO:0000259" key="8">
    <source>
        <dbReference type="Pfam" id="PF02803"/>
    </source>
</evidence>
<dbReference type="Pfam" id="PF02803">
    <property type="entry name" value="Thiolase_C"/>
    <property type="match status" value="1"/>
</dbReference>
<dbReference type="GO" id="GO:0005739">
    <property type="term" value="C:mitochondrion"/>
    <property type="evidence" value="ECO:0007669"/>
    <property type="project" value="TreeGrafter"/>
</dbReference>
<evidence type="ECO:0000256" key="3">
    <source>
        <dbReference type="ARBA" id="ARBA00022723"/>
    </source>
</evidence>
<evidence type="ECO:0000259" key="7">
    <source>
        <dbReference type="Pfam" id="PF00108"/>
    </source>
</evidence>
<dbReference type="PANTHER" id="PTHR18919:SF156">
    <property type="entry name" value="ACETYL-COA ACETYLTRANSFERASE, MITOCHONDRIAL"/>
    <property type="match status" value="1"/>
</dbReference>
<keyword evidence="3" id="KW-0479">Metal-binding</keyword>
<evidence type="ECO:0000313" key="10">
    <source>
        <dbReference type="Proteomes" id="UP000002899"/>
    </source>
</evidence>
<keyword evidence="10" id="KW-1185">Reference proteome</keyword>
<gene>
    <name evidence="9" type="ORF">BMR1_03g04465</name>
</gene>
<dbReference type="RefSeq" id="XP_021338810.1">
    <property type="nucleotide sequence ID" value="XM_021482273.1"/>
</dbReference>
<dbReference type="InterPro" id="IPR020617">
    <property type="entry name" value="Thiolase_C"/>
</dbReference>
<reference evidence="9 10" key="2">
    <citation type="journal article" date="2013" name="PLoS ONE">
        <title>Whole genome mapping and re-organization of the nuclear and mitochondrial genomes of Babesia microti isolates.</title>
        <authorList>
            <person name="Cornillot E."/>
            <person name="Dassouli A."/>
            <person name="Garg A."/>
            <person name="Pachikara N."/>
            <person name="Randazzo S."/>
            <person name="Depoix D."/>
            <person name="Carcy B."/>
            <person name="Delbecq S."/>
            <person name="Frutos R."/>
            <person name="Silva J.C."/>
            <person name="Sutton R."/>
            <person name="Krause P.J."/>
            <person name="Mamoun C.B."/>
        </authorList>
    </citation>
    <scope>NUCLEOTIDE SEQUENCE [LARGE SCALE GENOMIC DNA]</scope>
    <source>
        <strain evidence="9 10">RI</strain>
    </source>
</reference>
<dbReference type="Pfam" id="PF00108">
    <property type="entry name" value="Thiolase_N"/>
    <property type="match status" value="1"/>
</dbReference>
<reference evidence="9 10" key="3">
    <citation type="journal article" date="2016" name="Sci. Rep.">
        <title>Genome-wide diversity and gene expression profiling of Babesia microti isolates identify polymorphic genes that mediate host-pathogen interactions.</title>
        <authorList>
            <person name="Silva J.C."/>
            <person name="Cornillot E."/>
            <person name="McCracken C."/>
            <person name="Usmani-Brown S."/>
            <person name="Dwivedi A."/>
            <person name="Ifeonu O.O."/>
            <person name="Crabtree J."/>
            <person name="Gotia H.T."/>
            <person name="Virji A.Z."/>
            <person name="Reynes C."/>
            <person name="Colinge J."/>
            <person name="Kumar V."/>
            <person name="Lawres L."/>
            <person name="Pazzi J.E."/>
            <person name="Pablo J.V."/>
            <person name="Hung C."/>
            <person name="Brancato J."/>
            <person name="Kumari P."/>
            <person name="Orvis J."/>
            <person name="Tretina K."/>
            <person name="Chibucos M."/>
            <person name="Ott S."/>
            <person name="Sadzewicz L."/>
            <person name="Sengamalay N."/>
            <person name="Shetty A.C."/>
            <person name="Su Q."/>
            <person name="Tallon L."/>
            <person name="Fraser C.M."/>
            <person name="Frutos R."/>
            <person name="Molina D.M."/>
            <person name="Krause P.J."/>
            <person name="Ben Mamoun C."/>
        </authorList>
    </citation>
    <scope>NUCLEOTIDE SEQUENCE [LARGE SCALE GENOMIC DNA]</scope>
    <source>
        <strain evidence="9 10">RI</strain>
    </source>
</reference>
<dbReference type="EMBL" id="LN871598">
    <property type="protein sequence ID" value="SJK86682.1"/>
    <property type="molecule type" value="Genomic_DNA"/>
</dbReference>
<dbReference type="Gene3D" id="3.40.47.10">
    <property type="match status" value="1"/>
</dbReference>
<evidence type="ECO:0000313" key="9">
    <source>
        <dbReference type="EMBL" id="SJK86682.1"/>
    </source>
</evidence>
<dbReference type="InterPro" id="IPR016039">
    <property type="entry name" value="Thiolase-like"/>
</dbReference>
<evidence type="ECO:0000256" key="5">
    <source>
        <dbReference type="ARBA" id="ARBA00023315"/>
    </source>
</evidence>
<dbReference type="PIRSF" id="PIRSF000429">
    <property type="entry name" value="Ac-CoA_Ac_transf"/>
    <property type="match status" value="1"/>
</dbReference>
<proteinExistence type="inferred from homology"/>
<dbReference type="EC" id="2.3.1.9" evidence="9"/>
<keyword evidence="4" id="KW-0630">Potassium</keyword>
<organism evidence="9 10">
    <name type="scientific">Babesia microti (strain RI)</name>
    <dbReference type="NCBI Taxonomy" id="1133968"/>
    <lineage>
        <taxon>Eukaryota</taxon>
        <taxon>Sar</taxon>
        <taxon>Alveolata</taxon>
        <taxon>Apicomplexa</taxon>
        <taxon>Aconoidasida</taxon>
        <taxon>Piroplasmida</taxon>
        <taxon>Babesiidae</taxon>
        <taxon>Babesia</taxon>
    </lineage>
</organism>
<sequence>MTSVIGLCRSPFCATFGHLSTLNSFDLATRVVESAVKRAHIDPKWVKSVFWGQVLPQLQNINCITKGLDDIGLNNCNVTTINSLCNSGLSSIILANKMTNGGLGITVAGGADSLSNAPYLLKNNFNANVNINGEKYNDGVLFNSIKIDYLSEKSSKVNNGMLSDYNITKSDIEKFKVATWKRTLDCLSANILEQEITPFKVKLAPQKHENKVWISQTERIVHRDQLLSDIPEFHKNNENTALLVDGACAIVLASSDVVKKHKLGEITRIVATSECKSDNLESSIKDSLIECLREANLSQSKIDVYELQDQFTYIPLFISKILNIDICRINLHGGSTAIGFCPGASGARLAISLTSVLKSRGLRYGCAVAINRLGQVSTLILENQSYN</sequence>